<evidence type="ECO:0000313" key="1">
    <source>
        <dbReference type="EMBL" id="BDR92133.1"/>
    </source>
</evidence>
<reference evidence="2" key="1">
    <citation type="journal article" date="2014" name="Int. J. Syst. Evol. Microbiol.">
        <title>Complete genome sequence of Corynebacterium casei LMG S-19264T (=DSM 44701T), isolated from a smear-ripened cheese.</title>
        <authorList>
            <consortium name="US DOE Joint Genome Institute (JGI-PGF)"/>
            <person name="Walter F."/>
            <person name="Albersmeier A."/>
            <person name="Kalinowski J."/>
            <person name="Ruckert C."/>
        </authorList>
    </citation>
    <scope>NUCLEOTIDE SEQUENCE</scope>
    <source>
        <strain evidence="2">JCM 11219</strain>
    </source>
</reference>
<reference evidence="1" key="4">
    <citation type="journal article" date="2023" name="Microbiol. Resour. Announc.">
        <title>Complete Genome Sequence of Vulcanisaeta souniana Strain IC-059, a Hyperthermophilic Archaeon Isolated from Hot Spring Water in Japan.</title>
        <authorList>
            <person name="Kato S."/>
            <person name="Itoh T."/>
            <person name="Wu L."/>
            <person name="Ma J."/>
            <person name="Ohkuma M."/>
        </authorList>
    </citation>
    <scope>NUCLEOTIDE SEQUENCE</scope>
    <source>
        <strain evidence="1">JCM 11219</strain>
    </source>
</reference>
<dbReference type="RefSeq" id="WP_188602229.1">
    <property type="nucleotide sequence ID" value="NZ_AP026830.1"/>
</dbReference>
<reference evidence="4" key="3">
    <citation type="submission" date="2022-09" db="EMBL/GenBank/DDBJ databases">
        <title>Complete genome sequence of Vulcanisaeta souniana.</title>
        <authorList>
            <person name="Kato S."/>
            <person name="Itoh T."/>
            <person name="Ohkuma M."/>
        </authorList>
    </citation>
    <scope>NUCLEOTIDE SEQUENCE [LARGE SCALE GENOMIC DNA]</scope>
    <source>
        <strain evidence="4">JCM 11219</strain>
    </source>
</reference>
<dbReference type="OrthoDB" id="27673at2157"/>
<organism evidence="2 3">
    <name type="scientific">Vulcanisaeta souniana JCM 11219</name>
    <dbReference type="NCBI Taxonomy" id="1293586"/>
    <lineage>
        <taxon>Archaea</taxon>
        <taxon>Thermoproteota</taxon>
        <taxon>Thermoprotei</taxon>
        <taxon>Thermoproteales</taxon>
        <taxon>Thermoproteaceae</taxon>
        <taxon>Vulcanisaeta</taxon>
    </lineage>
</organism>
<dbReference type="Proteomes" id="UP000657075">
    <property type="component" value="Unassembled WGS sequence"/>
</dbReference>
<evidence type="ECO:0000313" key="4">
    <source>
        <dbReference type="Proteomes" id="UP001060771"/>
    </source>
</evidence>
<keyword evidence="4" id="KW-1185">Reference proteome</keyword>
<proteinExistence type="predicted"/>
<dbReference type="AlphaFoldDB" id="A0A830DZE3"/>
<evidence type="ECO:0000313" key="2">
    <source>
        <dbReference type="EMBL" id="GGI67687.1"/>
    </source>
</evidence>
<reference evidence="2" key="2">
    <citation type="submission" date="2020-09" db="EMBL/GenBank/DDBJ databases">
        <authorList>
            <person name="Sun Q."/>
            <person name="Ohkuma M."/>
        </authorList>
    </citation>
    <scope>NUCLEOTIDE SEQUENCE</scope>
    <source>
        <strain evidence="2">JCM 11219</strain>
    </source>
</reference>
<dbReference type="EMBL" id="AP026830">
    <property type="protein sequence ID" value="BDR92133.1"/>
    <property type="molecule type" value="Genomic_DNA"/>
</dbReference>
<name>A0A830DZE3_9CREN</name>
<dbReference type="EMBL" id="BMNM01000001">
    <property type="protein sequence ID" value="GGI67687.1"/>
    <property type="molecule type" value="Genomic_DNA"/>
</dbReference>
<dbReference type="GeneID" id="76206771"/>
<sequence length="234" mass="26090">MYLEAVPVIDQDIGRIPRLVFTGKLAIEINNEVNTTLVRKIKSLGKEVIGIVRINDELHAKIPRAINTFDRSIIILGPGVGYSWLRYVTSLVNTVVGLTLDALTKFMELRPHLLNLPNELFIDPVISNRVPILPGGIPKPIVNWLIDYVDSGGDLYVLIRGGTVNSIDLVSRSRLVFTYDIKTAEMYNSITRSNSTDDNKLIINANCDFCGKSINPLCILLCPSVDLVREMRVD</sequence>
<accession>A0A830DZE3</accession>
<gene>
    <name evidence="2" type="ORF">GCM10007112_00820</name>
    <name evidence="1" type="ORF">Vsou_12260</name>
</gene>
<evidence type="ECO:0000313" key="3">
    <source>
        <dbReference type="Proteomes" id="UP000657075"/>
    </source>
</evidence>
<dbReference type="Proteomes" id="UP001060771">
    <property type="component" value="Chromosome"/>
</dbReference>
<protein>
    <submittedName>
        <fullName evidence="2">Uncharacterized protein</fullName>
    </submittedName>
</protein>